<sequence length="356" mass="37678">MGVLFASFLAVVTGALVVSLMSAVSTVVLGVLLLGVLHAVLELRYVAGRFSGLALGLGRPFLRLVALLVVGIVAARLLGGLVGRPGNVVEIVLGYAIVAVSVPRVLGRGQWSSAWVLTGVAAVASLRWPEQHFLAVVHLHLVAVVAFVWDWSRRLPSVRSRRVFRALQVGWALVIPVLILVGAADAWIGTDTTFVRSLVGDGHGVIAGVQQTGGEGAMVGNRLLAVFAFLETMHLLTWVVFFPRHAPDAAADLEERLPWLTGARVWAIGFLAAAVFAVLLVSNYSLGVGVQDALTSPHAYVEIPLLLALLGRGPRTVAESASPHGRRVGRSEPVRDNPLAAAAAPSYGRGKQQGRR</sequence>
<feature type="transmembrane region" description="Helical" evidence="2">
    <location>
        <begin position="134"/>
        <end position="151"/>
    </location>
</feature>
<keyword evidence="2" id="KW-0472">Membrane</keyword>
<reference evidence="3 4" key="1">
    <citation type="journal article" date="2010" name="Stand. Genomic Sci.">
        <title>Complete genome sequence of Intrasporangium calvum type strain (7 KIP).</title>
        <authorList>
            <person name="Del Rio T.G."/>
            <person name="Chertkov O."/>
            <person name="Yasawong M."/>
            <person name="Lucas S."/>
            <person name="Deshpande S."/>
            <person name="Cheng J.F."/>
            <person name="Detter C."/>
            <person name="Tapia R."/>
            <person name="Han C."/>
            <person name="Goodwin L."/>
            <person name="Pitluck S."/>
            <person name="Liolios K."/>
            <person name="Ivanova N."/>
            <person name="Mavromatis K."/>
            <person name="Pati A."/>
            <person name="Chen A."/>
            <person name="Palaniappan K."/>
            <person name="Land M."/>
            <person name="Hauser L."/>
            <person name="Chang Y.J."/>
            <person name="Jeffries C.D."/>
            <person name="Rohde M."/>
            <person name="Pukall R."/>
            <person name="Sikorski J."/>
            <person name="Goker M."/>
            <person name="Woyke T."/>
            <person name="Bristow J."/>
            <person name="Eisen J.A."/>
            <person name="Markowitz V."/>
            <person name="Hugenholtz P."/>
            <person name="Kyrpides N.C."/>
            <person name="Klenk H.P."/>
            <person name="Lapidus A."/>
        </authorList>
    </citation>
    <scope>NUCLEOTIDE SEQUENCE [LARGE SCALE GENOMIC DNA]</scope>
    <source>
        <strain evidence="4">ATCC 23552 / DSM 43043 / JCM 3097 / NBRC 12989 / 7 KIP</strain>
    </source>
</reference>
<feature type="transmembrane region" description="Helical" evidence="2">
    <location>
        <begin position="163"/>
        <end position="188"/>
    </location>
</feature>
<dbReference type="eggNOG" id="ENOG502Z8KA">
    <property type="taxonomic scope" value="Bacteria"/>
</dbReference>
<gene>
    <name evidence="3" type="ordered locus">Intca_0754</name>
</gene>
<feature type="transmembrane region" description="Helical" evidence="2">
    <location>
        <begin position="263"/>
        <end position="286"/>
    </location>
</feature>
<feature type="transmembrane region" description="Helical" evidence="2">
    <location>
        <begin position="61"/>
        <end position="82"/>
    </location>
</feature>
<dbReference type="Proteomes" id="UP000008914">
    <property type="component" value="Chromosome"/>
</dbReference>
<dbReference type="EMBL" id="CP002343">
    <property type="protein sequence ID" value="ADU47297.1"/>
    <property type="molecule type" value="Genomic_DNA"/>
</dbReference>
<evidence type="ECO:0000313" key="3">
    <source>
        <dbReference type="EMBL" id="ADU47297.1"/>
    </source>
</evidence>
<evidence type="ECO:0000313" key="4">
    <source>
        <dbReference type="Proteomes" id="UP000008914"/>
    </source>
</evidence>
<protein>
    <submittedName>
        <fullName evidence="3">Uncharacterized protein</fullName>
    </submittedName>
</protein>
<keyword evidence="2" id="KW-0812">Transmembrane</keyword>
<accession>E6SB36</accession>
<evidence type="ECO:0000256" key="1">
    <source>
        <dbReference type="SAM" id="MobiDB-lite"/>
    </source>
</evidence>
<dbReference type="STRING" id="710696.Intca_0754"/>
<dbReference type="AlphaFoldDB" id="E6SB36"/>
<dbReference type="KEGG" id="ica:Intca_0754"/>
<proteinExistence type="predicted"/>
<feature type="transmembrane region" description="Helical" evidence="2">
    <location>
        <begin position="88"/>
        <end position="106"/>
    </location>
</feature>
<feature type="transmembrane region" description="Helical" evidence="2">
    <location>
        <begin position="111"/>
        <end position="128"/>
    </location>
</feature>
<feature type="transmembrane region" description="Helical" evidence="2">
    <location>
        <begin position="24"/>
        <end position="41"/>
    </location>
</feature>
<dbReference type="HOGENOM" id="CLU_806365_0_0_11"/>
<evidence type="ECO:0000256" key="2">
    <source>
        <dbReference type="SAM" id="Phobius"/>
    </source>
</evidence>
<name>E6SB36_INTC7</name>
<keyword evidence="4" id="KW-1185">Reference proteome</keyword>
<feature type="transmembrane region" description="Helical" evidence="2">
    <location>
        <begin position="223"/>
        <end position="242"/>
    </location>
</feature>
<keyword evidence="2" id="KW-1133">Transmembrane helix</keyword>
<feature type="region of interest" description="Disordered" evidence="1">
    <location>
        <begin position="318"/>
        <end position="356"/>
    </location>
</feature>
<organism evidence="3 4">
    <name type="scientific">Intrasporangium calvum (strain ATCC 23552 / DSM 43043 / JCM 3097 / NBRC 12989 / NCIMB 10167 / NRRL B-3866 / 7 KIP)</name>
    <dbReference type="NCBI Taxonomy" id="710696"/>
    <lineage>
        <taxon>Bacteria</taxon>
        <taxon>Bacillati</taxon>
        <taxon>Actinomycetota</taxon>
        <taxon>Actinomycetes</taxon>
        <taxon>Micrococcales</taxon>
        <taxon>Intrasporangiaceae</taxon>
        <taxon>Intrasporangium</taxon>
    </lineage>
</organism>